<evidence type="ECO:0000313" key="2">
    <source>
        <dbReference type="EMBL" id="QCW81295.1"/>
    </source>
</evidence>
<protein>
    <submittedName>
        <fullName evidence="2">Competence/damage-inducible protein A</fullName>
    </submittedName>
</protein>
<dbReference type="PANTHER" id="PTHR13939">
    <property type="entry name" value="NICOTINAMIDE-NUCLEOTIDE AMIDOHYDROLASE PNCC"/>
    <property type="match status" value="1"/>
</dbReference>
<sequence length="408" mass="45480">MNPTLEIFSQGEEIVTGQTVDTNAAWLSQACVNMGFTVTRHTAVGDRLDELIALLKEISSRADCCICTGGLGPTSDDLTAQAASLAFSMPLHFDTKAFEQISSFFRNRGRTMPESNRKQAYLPSGAIRIDNQWGTAPGFTLQYNRCRFVFLPGVPFEMQHLFNEFVKCFFERHYTLNPKQLITLKTIGIGESDIQTAIADITIPPEIQLGFRAGPDHIETKLLAPAQYPRQKLDVYIDTIKSRLGDFIFGIADDCNHCDDLPSTIDKMMRDQQRTAIFIETISQGLMAAKCAIANDWLLETHYQRSPAHFADRFSVAFDDIMDLPSQAKSIANAARNQSGADLALIQLYSEDNAIDKQDCTITIYNALLSPEGLRHSTHTIGGSVKRKQNQAALLALDLLRRYLQNTN</sequence>
<dbReference type="AlphaFoldDB" id="A0A4V1IJG2"/>
<dbReference type="EMBL" id="CP035467">
    <property type="protein sequence ID" value="QCW81295.1"/>
    <property type="molecule type" value="Genomic_DNA"/>
</dbReference>
<dbReference type="RefSeq" id="WP_017840961.1">
    <property type="nucleotide sequence ID" value="NZ_CP035467.1"/>
</dbReference>
<proteinExistence type="predicted"/>
<evidence type="ECO:0000313" key="3">
    <source>
        <dbReference type="Proteomes" id="UP000305881"/>
    </source>
</evidence>
<reference evidence="3" key="1">
    <citation type="journal article" date="2019" name="J. Bacteriol.">
        <title>A Mutagenic Screen Identifies a TonB-Dependent Receptor Required for the Lanthanide Metal Switch in the Type I Methanotroph 'Methylotuvimicrobium buryatense' 5GB1C.</title>
        <authorList>
            <person name="Groom J.D."/>
            <person name="Ford S.M."/>
            <person name="Pesesky M.W."/>
            <person name="Lidstrom M.E."/>
        </authorList>
    </citation>
    <scope>NUCLEOTIDE SEQUENCE [LARGE SCALE GENOMIC DNA]</scope>
    <source>
        <strain evidence="3">5GB1C</strain>
    </source>
</reference>
<dbReference type="Pfam" id="PF00994">
    <property type="entry name" value="MoCF_biosynth"/>
    <property type="match status" value="1"/>
</dbReference>
<accession>A0A4V1IJG2</accession>
<feature type="domain" description="MoaB/Mog" evidence="1">
    <location>
        <begin position="6"/>
        <end position="173"/>
    </location>
</feature>
<organism evidence="2 3">
    <name type="scientific">Methylotuvimicrobium buryatense</name>
    <name type="common">Methylomicrobium buryatense</name>
    <dbReference type="NCBI Taxonomy" id="95641"/>
    <lineage>
        <taxon>Bacteria</taxon>
        <taxon>Pseudomonadati</taxon>
        <taxon>Pseudomonadota</taxon>
        <taxon>Gammaproteobacteria</taxon>
        <taxon>Methylococcales</taxon>
        <taxon>Methylococcaceae</taxon>
        <taxon>Methylotuvimicrobium</taxon>
    </lineage>
</organism>
<dbReference type="STRING" id="675511.GCA_000341735_02447"/>
<name>A0A4V1IJG2_METBY</name>
<dbReference type="InterPro" id="IPR008135">
    <property type="entry name" value="Competence-induced_CinA"/>
</dbReference>
<dbReference type="KEGG" id="mbur:EQU24_02790"/>
<dbReference type="NCBIfam" id="TIGR00177">
    <property type="entry name" value="molyb_syn"/>
    <property type="match status" value="1"/>
</dbReference>
<dbReference type="InterPro" id="IPR036425">
    <property type="entry name" value="MoaB/Mog-like_dom_sf"/>
</dbReference>
<dbReference type="CDD" id="cd00885">
    <property type="entry name" value="cinA"/>
    <property type="match status" value="1"/>
</dbReference>
<dbReference type="SMART" id="SM00852">
    <property type="entry name" value="MoCF_biosynth"/>
    <property type="match status" value="1"/>
</dbReference>
<dbReference type="OrthoDB" id="9801454at2"/>
<dbReference type="Proteomes" id="UP000305881">
    <property type="component" value="Chromosome"/>
</dbReference>
<dbReference type="Pfam" id="PF18146">
    <property type="entry name" value="CinA_KH"/>
    <property type="match status" value="1"/>
</dbReference>
<dbReference type="InterPro" id="IPR041424">
    <property type="entry name" value="CinA_KH"/>
</dbReference>
<dbReference type="InterPro" id="IPR050101">
    <property type="entry name" value="CinA"/>
</dbReference>
<dbReference type="Gene3D" id="3.40.980.10">
    <property type="entry name" value="MoaB/Mog-like domain"/>
    <property type="match status" value="1"/>
</dbReference>
<dbReference type="SUPFAM" id="SSF53218">
    <property type="entry name" value="Molybdenum cofactor biosynthesis proteins"/>
    <property type="match status" value="1"/>
</dbReference>
<evidence type="ECO:0000259" key="1">
    <source>
        <dbReference type="SMART" id="SM00852"/>
    </source>
</evidence>
<keyword evidence="3" id="KW-1185">Reference proteome</keyword>
<gene>
    <name evidence="2" type="ORF">EQU24_02790</name>
</gene>
<dbReference type="Gene3D" id="3.30.70.2860">
    <property type="match status" value="1"/>
</dbReference>
<dbReference type="PIRSF" id="PIRSF006728">
    <property type="entry name" value="CinA"/>
    <property type="match status" value="1"/>
</dbReference>
<dbReference type="PANTHER" id="PTHR13939:SF0">
    <property type="entry name" value="NMN AMIDOHYDROLASE-LIKE PROTEIN YFAY"/>
    <property type="match status" value="1"/>
</dbReference>
<dbReference type="InterPro" id="IPR001453">
    <property type="entry name" value="MoaB/Mog_dom"/>
</dbReference>